<proteinExistence type="predicted"/>
<keyword evidence="4" id="KW-1185">Reference proteome</keyword>
<keyword evidence="1" id="KW-1133">Transmembrane helix</keyword>
<evidence type="ECO:0000259" key="2">
    <source>
        <dbReference type="Pfam" id="PF01569"/>
    </source>
</evidence>
<dbReference type="SUPFAM" id="SSF48317">
    <property type="entry name" value="Acid phosphatase/Vanadium-dependent haloperoxidase"/>
    <property type="match status" value="1"/>
</dbReference>
<feature type="transmembrane region" description="Helical" evidence="1">
    <location>
        <begin position="89"/>
        <end position="107"/>
    </location>
</feature>
<organism evidence="3 4">
    <name type="scientific">Acetobacterium tundrae</name>
    <dbReference type="NCBI Taxonomy" id="132932"/>
    <lineage>
        <taxon>Bacteria</taxon>
        <taxon>Bacillati</taxon>
        <taxon>Bacillota</taxon>
        <taxon>Clostridia</taxon>
        <taxon>Eubacteriales</taxon>
        <taxon>Eubacteriaceae</taxon>
        <taxon>Acetobacterium</taxon>
    </lineage>
</organism>
<keyword evidence="1" id="KW-0812">Transmembrane</keyword>
<dbReference type="RefSeq" id="WP_148603996.1">
    <property type="nucleotide sequence ID" value="NZ_RXYB01000011.1"/>
</dbReference>
<evidence type="ECO:0000313" key="4">
    <source>
        <dbReference type="Proteomes" id="UP000653358"/>
    </source>
</evidence>
<evidence type="ECO:0000313" key="3">
    <source>
        <dbReference type="EMBL" id="MBC3798593.1"/>
    </source>
</evidence>
<dbReference type="Pfam" id="PF01569">
    <property type="entry name" value="PAP2"/>
    <property type="match status" value="1"/>
</dbReference>
<name>A0ABR6WQ19_9FIRM</name>
<dbReference type="InterPro" id="IPR036938">
    <property type="entry name" value="PAP2/HPO_sf"/>
</dbReference>
<sequence>MERNLTAALYPDVKKIPKGKFKDQFTALKDAVVTLVEYEAKPEVSLTFTLLKPFWIRTLLFFIFGGHIVLVGISRIYLGQHWASDVLGAYLLGGLCLIAGIHFYRWGKPRFFVRQ</sequence>
<dbReference type="Gene3D" id="1.20.144.10">
    <property type="entry name" value="Phosphatidic acid phosphatase type 2/haloperoxidase"/>
    <property type="match status" value="1"/>
</dbReference>
<feature type="domain" description="Phosphatidic acid phosphatase type 2/haloperoxidase" evidence="2">
    <location>
        <begin position="48"/>
        <end position="105"/>
    </location>
</feature>
<gene>
    <name evidence="3" type="ORF">GH807_16350</name>
</gene>
<comment type="caution">
    <text evidence="3">The sequence shown here is derived from an EMBL/GenBank/DDBJ whole genome shotgun (WGS) entry which is preliminary data.</text>
</comment>
<evidence type="ECO:0000256" key="1">
    <source>
        <dbReference type="SAM" id="Phobius"/>
    </source>
</evidence>
<keyword evidence="1" id="KW-0472">Membrane</keyword>
<dbReference type="EMBL" id="WJBB01000038">
    <property type="protein sequence ID" value="MBC3798593.1"/>
    <property type="molecule type" value="Genomic_DNA"/>
</dbReference>
<accession>A0ABR6WQ19</accession>
<protein>
    <submittedName>
        <fullName evidence="3">Phosphatase PAP2 family protein</fullName>
    </submittedName>
</protein>
<reference evidence="3 4" key="1">
    <citation type="journal article" date="2020" name="mSystems">
        <title>Defining Genomic and Predicted Metabolic Features of the Acetobacterium Genus.</title>
        <authorList>
            <person name="Ross D.E."/>
            <person name="Marshall C.W."/>
            <person name="Gulliver D."/>
            <person name="May H.D."/>
            <person name="Norman R.S."/>
        </authorList>
    </citation>
    <scope>NUCLEOTIDE SEQUENCE [LARGE SCALE GENOMIC DNA]</scope>
    <source>
        <strain evidence="3 4">DSM 9173</strain>
    </source>
</reference>
<dbReference type="Proteomes" id="UP000653358">
    <property type="component" value="Unassembled WGS sequence"/>
</dbReference>
<dbReference type="InterPro" id="IPR000326">
    <property type="entry name" value="PAP2/HPO"/>
</dbReference>
<feature type="transmembrane region" description="Helical" evidence="1">
    <location>
        <begin position="54"/>
        <end position="77"/>
    </location>
</feature>